<dbReference type="PROSITE" id="PS50076">
    <property type="entry name" value="DNAJ_2"/>
    <property type="match status" value="1"/>
</dbReference>
<organism evidence="3 4">
    <name type="scientific">Protea cynaroides</name>
    <dbReference type="NCBI Taxonomy" id="273540"/>
    <lineage>
        <taxon>Eukaryota</taxon>
        <taxon>Viridiplantae</taxon>
        <taxon>Streptophyta</taxon>
        <taxon>Embryophyta</taxon>
        <taxon>Tracheophyta</taxon>
        <taxon>Spermatophyta</taxon>
        <taxon>Magnoliopsida</taxon>
        <taxon>Proteales</taxon>
        <taxon>Proteaceae</taxon>
        <taxon>Protea</taxon>
    </lineage>
</organism>
<evidence type="ECO:0000259" key="2">
    <source>
        <dbReference type="PROSITE" id="PS50076"/>
    </source>
</evidence>
<feature type="compositionally biased region" description="Acidic residues" evidence="1">
    <location>
        <begin position="278"/>
        <end position="287"/>
    </location>
</feature>
<protein>
    <recommendedName>
        <fullName evidence="2">J domain-containing protein</fullName>
    </recommendedName>
</protein>
<name>A0A9Q0GPD4_9MAGN</name>
<dbReference type="CDD" id="cd06257">
    <property type="entry name" value="DnaJ"/>
    <property type="match status" value="1"/>
</dbReference>
<comment type="caution">
    <text evidence="3">The sequence shown here is derived from an EMBL/GenBank/DDBJ whole genome shotgun (WGS) entry which is preliminary data.</text>
</comment>
<feature type="domain" description="J" evidence="2">
    <location>
        <begin position="296"/>
        <end position="357"/>
    </location>
</feature>
<dbReference type="PANTHER" id="PTHR45376">
    <property type="entry name" value="CHAPERONE DNAJ-DOMAIN SUPERFAMILY PROTEIN-RELATED"/>
    <property type="match status" value="1"/>
</dbReference>
<dbReference type="SUPFAM" id="SSF46565">
    <property type="entry name" value="Chaperone J-domain"/>
    <property type="match status" value="1"/>
</dbReference>
<dbReference type="OrthoDB" id="10250354at2759"/>
<feature type="region of interest" description="Disordered" evidence="1">
    <location>
        <begin position="1"/>
        <end position="36"/>
    </location>
</feature>
<accession>A0A9Q0GPD4</accession>
<dbReference type="SMART" id="SM00271">
    <property type="entry name" value="DnaJ"/>
    <property type="match status" value="1"/>
</dbReference>
<evidence type="ECO:0000313" key="3">
    <source>
        <dbReference type="EMBL" id="KAJ4951606.1"/>
    </source>
</evidence>
<dbReference type="InterPro" id="IPR001623">
    <property type="entry name" value="DnaJ_domain"/>
</dbReference>
<evidence type="ECO:0000256" key="1">
    <source>
        <dbReference type="SAM" id="MobiDB-lite"/>
    </source>
</evidence>
<dbReference type="PANTHER" id="PTHR45376:SF5">
    <property type="entry name" value="CHAPERONE DNAJ-DOMAIN SUPERFAMILY PROTEIN"/>
    <property type="match status" value="1"/>
</dbReference>
<feature type="compositionally biased region" description="Basic and acidic residues" evidence="1">
    <location>
        <begin position="18"/>
        <end position="35"/>
    </location>
</feature>
<dbReference type="EMBL" id="JAMYWD010000012">
    <property type="protein sequence ID" value="KAJ4951606.1"/>
    <property type="molecule type" value="Genomic_DNA"/>
</dbReference>
<dbReference type="InterPro" id="IPR036869">
    <property type="entry name" value="J_dom_sf"/>
</dbReference>
<feature type="compositionally biased region" description="Basic and acidic residues" evidence="1">
    <location>
        <begin position="262"/>
        <end position="277"/>
    </location>
</feature>
<feature type="region of interest" description="Disordered" evidence="1">
    <location>
        <begin position="177"/>
        <end position="215"/>
    </location>
</feature>
<reference evidence="3" key="1">
    <citation type="journal article" date="2023" name="Plant J.">
        <title>The genome of the king protea, Protea cynaroides.</title>
        <authorList>
            <person name="Chang J."/>
            <person name="Duong T.A."/>
            <person name="Schoeman C."/>
            <person name="Ma X."/>
            <person name="Roodt D."/>
            <person name="Barker N."/>
            <person name="Li Z."/>
            <person name="Van de Peer Y."/>
            <person name="Mizrachi E."/>
        </authorList>
    </citation>
    <scope>NUCLEOTIDE SEQUENCE</scope>
    <source>
        <tissue evidence="3">Young leaves</tissue>
    </source>
</reference>
<evidence type="ECO:0000313" key="4">
    <source>
        <dbReference type="Proteomes" id="UP001141806"/>
    </source>
</evidence>
<keyword evidence="4" id="KW-1185">Reference proteome</keyword>
<feature type="region of interest" description="Disordered" evidence="1">
    <location>
        <begin position="257"/>
        <end position="289"/>
    </location>
</feature>
<dbReference type="Pfam" id="PF00226">
    <property type="entry name" value="DnaJ"/>
    <property type="match status" value="1"/>
</dbReference>
<dbReference type="AlphaFoldDB" id="A0A9Q0GPD4"/>
<dbReference type="Gene3D" id="1.10.287.110">
    <property type="entry name" value="DnaJ domain"/>
    <property type="match status" value="1"/>
</dbReference>
<gene>
    <name evidence="3" type="ORF">NE237_028438</name>
</gene>
<dbReference type="Proteomes" id="UP001141806">
    <property type="component" value="Unassembled WGS sequence"/>
</dbReference>
<sequence>MLEAISQPRSPPTTQEVTDQRKREIQNPSNCDRRTLPRHCRLTPMSPSYTVELELENPLIPLLRNTEHRPKSVEQREKEGDMQASRWRNILALRNSLSQTQPCHSASFHSTSASLEKWKNKWNWAGGRGQEPSKNYIRYATRQKRADTKRALKDILFKSGSPKLSFEDDSTWRSTKSSSWETEEIDDSHAQSKKSFAKANSRRSGAGKGNRSKRKLRRDSFFDELNEHPETVFQATFGSRCFTWSFRSWEEAHSRNSTTGFEWRDHSNRTNNRREESETTSETDDDKEPCIVGSYSDRTILGLPPTGALKIEDVKRAYHASAKKWHPDMHQGPSQAKAAEKFRLCFDAYQSLCNALAA</sequence>
<proteinExistence type="predicted"/>